<dbReference type="Pfam" id="PF04014">
    <property type="entry name" value="MazE_antitoxin"/>
    <property type="match status" value="1"/>
</dbReference>
<reference evidence="5" key="1">
    <citation type="submission" date="2006-12" db="EMBL/GenBank/DDBJ databases">
        <title>Complete sequence of chromosome 1 of Verminephrobacter eiseniae EF01-2.</title>
        <authorList>
            <person name="Copeland A."/>
            <person name="Lucas S."/>
            <person name="Lapidus A."/>
            <person name="Barry K."/>
            <person name="Detter J.C."/>
            <person name="Glavina del Rio T."/>
            <person name="Dalin E."/>
            <person name="Tice H."/>
            <person name="Pitluck S."/>
            <person name="Chertkov O."/>
            <person name="Brettin T."/>
            <person name="Bruce D."/>
            <person name="Han C."/>
            <person name="Tapia R."/>
            <person name="Gilna P."/>
            <person name="Schmutz J."/>
            <person name="Larimer F."/>
            <person name="Land M."/>
            <person name="Hauser L."/>
            <person name="Kyrpides N."/>
            <person name="Kim E."/>
            <person name="Stahl D."/>
            <person name="Richardson P."/>
        </authorList>
    </citation>
    <scope>NUCLEOTIDE SEQUENCE [LARGE SCALE GENOMIC DNA]</scope>
    <source>
        <strain evidence="5">EF01-2</strain>
    </source>
</reference>
<dbReference type="STRING" id="391735.Veis_4146"/>
<dbReference type="PANTHER" id="PTHR37550:SF1">
    <property type="entry name" value="SSL1300 PROTEIN"/>
    <property type="match status" value="1"/>
</dbReference>
<dbReference type="PANTHER" id="PTHR37550">
    <property type="entry name" value="ANTITOXIN VAPB1"/>
    <property type="match status" value="1"/>
</dbReference>
<dbReference type="PROSITE" id="PS51740">
    <property type="entry name" value="SPOVT_ABRB"/>
    <property type="match status" value="1"/>
</dbReference>
<dbReference type="KEGG" id="vei:Veis_4146"/>
<dbReference type="Proteomes" id="UP000000374">
    <property type="component" value="Chromosome"/>
</dbReference>
<dbReference type="InterPro" id="IPR007159">
    <property type="entry name" value="SpoVT-AbrB_dom"/>
</dbReference>
<evidence type="ECO:0000256" key="2">
    <source>
        <dbReference type="PROSITE-ProRule" id="PRU01076"/>
    </source>
</evidence>
<dbReference type="SUPFAM" id="SSF89447">
    <property type="entry name" value="AbrB/MazE/MraZ-like"/>
    <property type="match status" value="1"/>
</dbReference>
<dbReference type="SMART" id="SM00966">
    <property type="entry name" value="SpoVT_AbrB"/>
    <property type="match status" value="1"/>
</dbReference>
<organism evidence="4 5">
    <name type="scientific">Verminephrobacter eiseniae (strain EF01-2)</name>
    <dbReference type="NCBI Taxonomy" id="391735"/>
    <lineage>
        <taxon>Bacteria</taxon>
        <taxon>Pseudomonadati</taxon>
        <taxon>Pseudomonadota</taxon>
        <taxon>Betaproteobacteria</taxon>
        <taxon>Burkholderiales</taxon>
        <taxon>Comamonadaceae</taxon>
        <taxon>Verminephrobacter</taxon>
    </lineage>
</organism>
<dbReference type="InterPro" id="IPR037914">
    <property type="entry name" value="SpoVT-AbrB_sf"/>
</dbReference>
<feature type="domain" description="SpoVT-AbrB" evidence="3">
    <location>
        <begin position="34"/>
        <end position="74"/>
    </location>
</feature>
<dbReference type="EMBL" id="CP000542">
    <property type="protein sequence ID" value="ABM59851.1"/>
    <property type="molecule type" value="Genomic_DNA"/>
</dbReference>
<evidence type="ECO:0000313" key="4">
    <source>
        <dbReference type="EMBL" id="ABM59851.1"/>
    </source>
</evidence>
<gene>
    <name evidence="4" type="ordered locus">Veis_4146</name>
</gene>
<sequence>MAHPLRSGIYNMAYTLENHAMPAPLLTPSRPKEAKLFRNNRSQAVRIPVEFELPGDRVMIHREGSKLIVEPVTRPTNIVELLAEWRKEAPLGPEDQLLAIPDMPARPEDIF</sequence>
<proteinExistence type="inferred from homology"/>
<comment type="similarity">
    <text evidence="1">Belongs to the VapB family.</text>
</comment>
<dbReference type="Gene3D" id="2.10.260.10">
    <property type="match status" value="1"/>
</dbReference>
<protein>
    <submittedName>
        <fullName evidence="4">SpoVT/AbrB domain protein</fullName>
    </submittedName>
</protein>
<evidence type="ECO:0000313" key="5">
    <source>
        <dbReference type="Proteomes" id="UP000000374"/>
    </source>
</evidence>
<evidence type="ECO:0000259" key="3">
    <source>
        <dbReference type="PROSITE" id="PS51740"/>
    </source>
</evidence>
<dbReference type="HOGENOM" id="CLU_162018_0_0_4"/>
<keyword evidence="2" id="KW-0238">DNA-binding</keyword>
<name>A1WQE4_VEREI</name>
<dbReference type="eggNOG" id="COG4456">
    <property type="taxonomic scope" value="Bacteria"/>
</dbReference>
<dbReference type="AlphaFoldDB" id="A1WQE4"/>
<accession>A1WQE4</accession>
<keyword evidence="5" id="KW-1185">Reference proteome</keyword>
<evidence type="ECO:0000256" key="1">
    <source>
        <dbReference type="ARBA" id="ARBA00007924"/>
    </source>
</evidence>
<dbReference type="GO" id="GO:0003677">
    <property type="term" value="F:DNA binding"/>
    <property type="evidence" value="ECO:0007669"/>
    <property type="project" value="UniProtKB-UniRule"/>
</dbReference>
<dbReference type="InterPro" id="IPR051734">
    <property type="entry name" value="VapB_TA_antitoxins"/>
</dbReference>